<gene>
    <name evidence="2" type="ORF">ACFOSB_18385</name>
</gene>
<sequence>MTAIPMGLGRGGQTIPQGQHHEDLGILLIQVVALVPLTWASIGLGAGVLVVCALGGWRVSRKVLNLLC</sequence>
<name>A0ABV7ZBR3_9DEIO</name>
<keyword evidence="1" id="KW-1133">Transmembrane helix</keyword>
<comment type="caution">
    <text evidence="2">The sequence shown here is derived from an EMBL/GenBank/DDBJ whole genome shotgun (WGS) entry which is preliminary data.</text>
</comment>
<dbReference type="RefSeq" id="WP_295822874.1">
    <property type="nucleotide sequence ID" value="NZ_JBHRZG010000024.1"/>
</dbReference>
<proteinExistence type="predicted"/>
<protein>
    <submittedName>
        <fullName evidence="2">Uncharacterized protein</fullName>
    </submittedName>
</protein>
<accession>A0ABV7ZBR3</accession>
<keyword evidence="1" id="KW-0812">Transmembrane</keyword>
<dbReference type="Proteomes" id="UP001595803">
    <property type="component" value="Unassembled WGS sequence"/>
</dbReference>
<evidence type="ECO:0000313" key="2">
    <source>
        <dbReference type="EMBL" id="MFC3834831.1"/>
    </source>
</evidence>
<organism evidence="2 3">
    <name type="scientific">Deinococcus rufus</name>
    <dbReference type="NCBI Taxonomy" id="2136097"/>
    <lineage>
        <taxon>Bacteria</taxon>
        <taxon>Thermotogati</taxon>
        <taxon>Deinococcota</taxon>
        <taxon>Deinococci</taxon>
        <taxon>Deinococcales</taxon>
        <taxon>Deinococcaceae</taxon>
        <taxon>Deinococcus</taxon>
    </lineage>
</organism>
<keyword evidence="1" id="KW-0472">Membrane</keyword>
<feature type="transmembrane region" description="Helical" evidence="1">
    <location>
        <begin position="24"/>
        <end position="57"/>
    </location>
</feature>
<evidence type="ECO:0000313" key="3">
    <source>
        <dbReference type="Proteomes" id="UP001595803"/>
    </source>
</evidence>
<keyword evidence="3" id="KW-1185">Reference proteome</keyword>
<evidence type="ECO:0000256" key="1">
    <source>
        <dbReference type="SAM" id="Phobius"/>
    </source>
</evidence>
<reference evidence="3" key="1">
    <citation type="journal article" date="2019" name="Int. J. Syst. Evol. Microbiol.">
        <title>The Global Catalogue of Microorganisms (GCM) 10K type strain sequencing project: providing services to taxonomists for standard genome sequencing and annotation.</title>
        <authorList>
            <consortium name="The Broad Institute Genomics Platform"/>
            <consortium name="The Broad Institute Genome Sequencing Center for Infectious Disease"/>
            <person name="Wu L."/>
            <person name="Ma J."/>
        </authorList>
    </citation>
    <scope>NUCLEOTIDE SEQUENCE [LARGE SCALE GENOMIC DNA]</scope>
    <source>
        <strain evidence="3">CCTCC AB 2017081</strain>
    </source>
</reference>
<dbReference type="EMBL" id="JBHRZG010000024">
    <property type="protein sequence ID" value="MFC3834831.1"/>
    <property type="molecule type" value="Genomic_DNA"/>
</dbReference>